<dbReference type="EMBL" id="FXWJ01000003">
    <property type="protein sequence ID" value="SMQ70567.1"/>
    <property type="molecule type" value="Genomic_DNA"/>
</dbReference>
<sequence>MSAPTTEPRPEETMSRSFDDLVAEADAASVDGWDFSWLDGRASEERPSWRFSELLGRRLASVPSSLDLETGGGEVLDTAPVLPPLAAATESWPPNLARAAARLHPRGVVVVRTEEGAVLPFADDSFALVSSRHPVAVDWTDVARVIAPGGSYLAQHVGPASVFELVEAFLGPQPEAVRRARHPDDEADGARAAGLDIVCLRTERLRIEFHDVGAIVWFLRKVIWMVPGFTSAQYLDRLQELHRSLQEDGPFVAHSTRTLIEARKPAR</sequence>
<proteinExistence type="predicted"/>
<evidence type="ECO:0000313" key="2">
    <source>
        <dbReference type="Proteomes" id="UP000194464"/>
    </source>
</evidence>
<evidence type="ECO:0000313" key="1">
    <source>
        <dbReference type="EMBL" id="SMQ70567.1"/>
    </source>
</evidence>
<dbReference type="InterPro" id="IPR029063">
    <property type="entry name" value="SAM-dependent_MTases_sf"/>
</dbReference>
<protein>
    <recommendedName>
        <fullName evidence="3">SAM-dependent methyltransferase</fullName>
    </recommendedName>
</protein>
<keyword evidence="2" id="KW-1185">Reference proteome</keyword>
<dbReference type="InterPro" id="IPR052939">
    <property type="entry name" value="23S_rRNA_MeTrnsfrase_RlmA"/>
</dbReference>
<dbReference type="PANTHER" id="PTHR43460:SF1">
    <property type="entry name" value="METHYLTRANSFERASE TYPE 11 DOMAIN-CONTAINING PROTEIN"/>
    <property type="match status" value="1"/>
</dbReference>
<gene>
    <name evidence="1" type="ORF">SAMN06295909_2137</name>
</gene>
<dbReference type="SUPFAM" id="SSF53335">
    <property type="entry name" value="S-adenosyl-L-methionine-dependent methyltransferases"/>
    <property type="match status" value="1"/>
</dbReference>
<comment type="caution">
    <text evidence="1">The sequence shown here is derived from an EMBL/GenBank/DDBJ whole genome shotgun (WGS) entry which is preliminary data.</text>
</comment>
<dbReference type="RefSeq" id="WP_242664511.1">
    <property type="nucleotide sequence ID" value="NZ_FXWJ01000003.1"/>
</dbReference>
<dbReference type="PANTHER" id="PTHR43460">
    <property type="entry name" value="METHYLTRANSFERASE"/>
    <property type="match status" value="1"/>
</dbReference>
<organism evidence="1 2">
    <name type="scientific">Plantibacter elymi</name>
    <name type="common">nom. nud.</name>
    <dbReference type="NCBI Taxonomy" id="199708"/>
    <lineage>
        <taxon>Bacteria</taxon>
        <taxon>Bacillati</taxon>
        <taxon>Actinomycetota</taxon>
        <taxon>Actinomycetes</taxon>
        <taxon>Micrococcales</taxon>
        <taxon>Microbacteriaceae</taxon>
        <taxon>Plantibacter</taxon>
    </lineage>
</organism>
<dbReference type="Proteomes" id="UP000194464">
    <property type="component" value="Unassembled WGS sequence"/>
</dbReference>
<evidence type="ECO:0008006" key="3">
    <source>
        <dbReference type="Google" id="ProtNLM"/>
    </source>
</evidence>
<dbReference type="Gene3D" id="3.40.50.150">
    <property type="entry name" value="Vaccinia Virus protein VP39"/>
    <property type="match status" value="1"/>
</dbReference>
<name>A0ABY1RCX6_9MICO</name>
<accession>A0ABY1RCX6</accession>
<reference evidence="1 2" key="1">
    <citation type="submission" date="2017-04" db="EMBL/GenBank/DDBJ databases">
        <authorList>
            <person name="Varghese N."/>
            <person name="Submissions S."/>
        </authorList>
    </citation>
    <scope>NUCLEOTIDE SEQUENCE [LARGE SCALE GENOMIC DNA]</scope>
    <source>
        <strain evidence="1 2">VKM Ac-1784</strain>
    </source>
</reference>